<gene>
    <name evidence="2" type="ORF">JAAARDRAFT_543323</name>
</gene>
<name>A0A067P7W1_9AGAM</name>
<evidence type="ECO:0000313" key="3">
    <source>
        <dbReference type="Proteomes" id="UP000027265"/>
    </source>
</evidence>
<sequence length="113" mass="13018">MMVCCWKFRLNRVVRDPTGDSDGPMDDLDGDYLLADLVAAQERELYGYDGSIPRRPTPLFVDEEPEMGTFSHSEEDDMSDRSDAFSQDECRSYYELLLWLGSPTVWDFSPMCL</sequence>
<dbReference type="InParanoid" id="A0A067P7W1"/>
<evidence type="ECO:0000256" key="1">
    <source>
        <dbReference type="SAM" id="MobiDB-lite"/>
    </source>
</evidence>
<reference evidence="3" key="1">
    <citation type="journal article" date="2014" name="Proc. Natl. Acad. Sci. U.S.A.">
        <title>Extensive sampling of basidiomycete genomes demonstrates inadequacy of the white-rot/brown-rot paradigm for wood decay fungi.</title>
        <authorList>
            <person name="Riley R."/>
            <person name="Salamov A.A."/>
            <person name="Brown D.W."/>
            <person name="Nagy L.G."/>
            <person name="Floudas D."/>
            <person name="Held B.W."/>
            <person name="Levasseur A."/>
            <person name="Lombard V."/>
            <person name="Morin E."/>
            <person name="Otillar R."/>
            <person name="Lindquist E.A."/>
            <person name="Sun H."/>
            <person name="LaButti K.M."/>
            <person name="Schmutz J."/>
            <person name="Jabbour D."/>
            <person name="Luo H."/>
            <person name="Baker S.E."/>
            <person name="Pisabarro A.G."/>
            <person name="Walton J.D."/>
            <person name="Blanchette R.A."/>
            <person name="Henrissat B."/>
            <person name="Martin F."/>
            <person name="Cullen D."/>
            <person name="Hibbett D.S."/>
            <person name="Grigoriev I.V."/>
        </authorList>
    </citation>
    <scope>NUCLEOTIDE SEQUENCE [LARGE SCALE GENOMIC DNA]</scope>
    <source>
        <strain evidence="3">MUCL 33604</strain>
    </source>
</reference>
<evidence type="ECO:0000313" key="2">
    <source>
        <dbReference type="EMBL" id="KDQ50953.1"/>
    </source>
</evidence>
<keyword evidence="3" id="KW-1185">Reference proteome</keyword>
<protein>
    <submittedName>
        <fullName evidence="2">Uncharacterized protein</fullName>
    </submittedName>
</protein>
<dbReference type="HOGENOM" id="CLU_2133866_0_0_1"/>
<organism evidence="2 3">
    <name type="scientific">Jaapia argillacea MUCL 33604</name>
    <dbReference type="NCBI Taxonomy" id="933084"/>
    <lineage>
        <taxon>Eukaryota</taxon>
        <taxon>Fungi</taxon>
        <taxon>Dikarya</taxon>
        <taxon>Basidiomycota</taxon>
        <taxon>Agaricomycotina</taxon>
        <taxon>Agaricomycetes</taxon>
        <taxon>Agaricomycetidae</taxon>
        <taxon>Jaapiales</taxon>
        <taxon>Jaapiaceae</taxon>
        <taxon>Jaapia</taxon>
    </lineage>
</organism>
<proteinExistence type="predicted"/>
<dbReference type="AlphaFoldDB" id="A0A067P7W1"/>
<dbReference type="Proteomes" id="UP000027265">
    <property type="component" value="Unassembled WGS sequence"/>
</dbReference>
<feature type="region of interest" description="Disordered" evidence="1">
    <location>
        <begin position="57"/>
        <end position="82"/>
    </location>
</feature>
<dbReference type="EMBL" id="KL197753">
    <property type="protein sequence ID" value="KDQ50953.1"/>
    <property type="molecule type" value="Genomic_DNA"/>
</dbReference>
<accession>A0A067P7W1</accession>